<protein>
    <submittedName>
        <fullName evidence="1">Nucleotidyltransferase substrate binding protein, HI0074 family</fullName>
    </submittedName>
</protein>
<proteinExistence type="predicted"/>
<dbReference type="AlphaFoldDB" id="A0A1H8JEV5"/>
<dbReference type="SUPFAM" id="SSF81593">
    <property type="entry name" value="Nucleotidyltransferase substrate binding subunit/domain"/>
    <property type="match status" value="1"/>
</dbReference>
<dbReference type="OrthoDB" id="9810452at2"/>
<dbReference type="Pfam" id="PF08780">
    <property type="entry name" value="NTase_sub_bind"/>
    <property type="match status" value="1"/>
</dbReference>
<gene>
    <name evidence="1" type="ORF">SAMN05216333_101179</name>
</gene>
<dbReference type="Gene3D" id="1.20.120.330">
    <property type="entry name" value="Nucleotidyltransferases domain 2"/>
    <property type="match status" value="1"/>
</dbReference>
<evidence type="ECO:0000313" key="1">
    <source>
        <dbReference type="EMBL" id="SEN78965.1"/>
    </source>
</evidence>
<dbReference type="GO" id="GO:0016740">
    <property type="term" value="F:transferase activity"/>
    <property type="evidence" value="ECO:0007669"/>
    <property type="project" value="UniProtKB-KW"/>
</dbReference>
<sequence>MPLDISFLTNAITRLAEGWVRYQSDINDTQIRDGLIQRLKITYELAHKMLKRYLEASAANSVEFDQADFHYLIRSANEQGLLLGDWVQWRRYRDMRAKTSHTYDEAIAREVVDAIPGFLKEAQYLHQQLMQRLSNE</sequence>
<evidence type="ECO:0000313" key="2">
    <source>
        <dbReference type="Proteomes" id="UP000198814"/>
    </source>
</evidence>
<dbReference type="Proteomes" id="UP000198814">
    <property type="component" value="Unassembled WGS sequence"/>
</dbReference>
<dbReference type="NCBIfam" id="TIGR01987">
    <property type="entry name" value="HI0074"/>
    <property type="match status" value="1"/>
</dbReference>
<accession>A0A1H8JEV5</accession>
<keyword evidence="1" id="KW-0808">Transferase</keyword>
<keyword evidence="2" id="KW-1185">Reference proteome</keyword>
<organism evidence="1 2">
    <name type="scientific">Nitrosomonas oligotropha</name>
    <dbReference type="NCBI Taxonomy" id="42354"/>
    <lineage>
        <taxon>Bacteria</taxon>
        <taxon>Pseudomonadati</taxon>
        <taxon>Pseudomonadota</taxon>
        <taxon>Betaproteobacteria</taxon>
        <taxon>Nitrosomonadales</taxon>
        <taxon>Nitrosomonadaceae</taxon>
        <taxon>Nitrosomonas</taxon>
    </lineage>
</organism>
<dbReference type="EMBL" id="FODO01000001">
    <property type="protein sequence ID" value="SEN78965.1"/>
    <property type="molecule type" value="Genomic_DNA"/>
</dbReference>
<dbReference type="STRING" id="42354.SAMN05216333_101179"/>
<reference evidence="2" key="1">
    <citation type="submission" date="2016-10" db="EMBL/GenBank/DDBJ databases">
        <authorList>
            <person name="Varghese N."/>
            <person name="Submissions S."/>
        </authorList>
    </citation>
    <scope>NUCLEOTIDE SEQUENCE [LARGE SCALE GENOMIC DNA]</scope>
    <source>
        <strain evidence="2">Nm76</strain>
    </source>
</reference>
<name>A0A1H8JEV5_9PROT</name>
<dbReference type="InterPro" id="IPR010235">
    <property type="entry name" value="HepT"/>
</dbReference>